<reference evidence="8 9" key="1">
    <citation type="journal article" date="2019" name="Nat. Microbiol.">
        <title>Wide diversity of methane and short-chain alkane metabolisms in uncultured archaea.</title>
        <authorList>
            <person name="Borrel G."/>
            <person name="Adam P.S."/>
            <person name="McKay L.J."/>
            <person name="Chen L.X."/>
            <person name="Sierra-Garcia I.N."/>
            <person name="Sieber C.M."/>
            <person name="Letourneur Q."/>
            <person name="Ghozlane A."/>
            <person name="Andersen G.L."/>
            <person name="Li W.J."/>
            <person name="Hallam S.J."/>
            <person name="Muyzer G."/>
            <person name="de Oliveira V.M."/>
            <person name="Inskeep W.P."/>
            <person name="Banfield J.F."/>
            <person name="Gribaldo S."/>
        </authorList>
    </citation>
    <scope>NUCLEOTIDE SEQUENCE [LARGE SCALE GENOMIC DNA]</scope>
    <source>
        <strain evidence="8">NM1a</strain>
    </source>
</reference>
<dbReference type="GO" id="GO:0016491">
    <property type="term" value="F:oxidoreductase activity"/>
    <property type="evidence" value="ECO:0007669"/>
    <property type="project" value="UniProtKB-ARBA"/>
</dbReference>
<dbReference type="PROSITE" id="PS51379">
    <property type="entry name" value="4FE4S_FER_2"/>
    <property type="match status" value="1"/>
</dbReference>
<dbReference type="GO" id="GO:0046872">
    <property type="term" value="F:metal ion binding"/>
    <property type="evidence" value="ECO:0007669"/>
    <property type="project" value="UniProtKB-KW"/>
</dbReference>
<dbReference type="PANTHER" id="PTHR42859">
    <property type="entry name" value="OXIDOREDUCTASE"/>
    <property type="match status" value="1"/>
</dbReference>
<evidence type="ECO:0000256" key="6">
    <source>
        <dbReference type="ARBA" id="ARBA00023014"/>
    </source>
</evidence>
<name>A0A520KRI0_METT2</name>
<comment type="caution">
    <text evidence="8">The sequence shown here is derived from an EMBL/GenBank/DDBJ whole genome shotgun (WGS) entry which is preliminary data.</text>
</comment>
<dbReference type="PROSITE" id="PS00198">
    <property type="entry name" value="4FE4S_FER_1"/>
    <property type="match status" value="1"/>
</dbReference>
<proteinExistence type="predicted"/>
<evidence type="ECO:0000256" key="1">
    <source>
        <dbReference type="ARBA" id="ARBA00022448"/>
    </source>
</evidence>
<accession>A0A520KRI0</accession>
<sequence>MAKFIFSDTMRCNGCGICELICSWYKEESFNPLLSRIKKARIGLANVATACRFCKEPPCVVQCPTKALTQKDGGIIVVDKERCNGCGWCIDVCPYGAISIHPERFPLICDLCDNDPQCVKICPTDALILVDQNELSDYINYDLIERELGGI</sequence>
<keyword evidence="4" id="KW-0249">Electron transport</keyword>
<dbReference type="InterPro" id="IPR017896">
    <property type="entry name" value="4Fe4S_Fe-S-bd"/>
</dbReference>
<dbReference type="PANTHER" id="PTHR42859:SF10">
    <property type="entry name" value="DIMETHYLSULFOXIDE REDUCTASE CHAIN B"/>
    <property type="match status" value="1"/>
</dbReference>
<keyword evidence="1" id="KW-0813">Transport</keyword>
<dbReference type="Pfam" id="PF12800">
    <property type="entry name" value="Fer4_4"/>
    <property type="match status" value="1"/>
</dbReference>
<keyword evidence="5" id="KW-0408">Iron</keyword>
<keyword evidence="6" id="KW-0411">Iron-sulfur</keyword>
<evidence type="ECO:0000256" key="5">
    <source>
        <dbReference type="ARBA" id="ARBA00023004"/>
    </source>
</evidence>
<keyword evidence="3" id="KW-0479">Metal-binding</keyword>
<evidence type="ECO:0000259" key="7">
    <source>
        <dbReference type="PROSITE" id="PS51379"/>
    </source>
</evidence>
<evidence type="ECO:0000313" key="8">
    <source>
        <dbReference type="EMBL" id="RZN64017.1"/>
    </source>
</evidence>
<dbReference type="InterPro" id="IPR050294">
    <property type="entry name" value="RnfB_subfamily"/>
</dbReference>
<evidence type="ECO:0000256" key="4">
    <source>
        <dbReference type="ARBA" id="ARBA00022982"/>
    </source>
</evidence>
<keyword evidence="2" id="KW-0004">4Fe-4S</keyword>
<dbReference type="InterPro" id="IPR017900">
    <property type="entry name" value="4Fe4S_Fe_S_CS"/>
</dbReference>
<dbReference type="Proteomes" id="UP000317158">
    <property type="component" value="Unassembled WGS sequence"/>
</dbReference>
<gene>
    <name evidence="8" type="ORF">EF806_05195</name>
</gene>
<dbReference type="SUPFAM" id="SSF54862">
    <property type="entry name" value="4Fe-4S ferredoxins"/>
    <property type="match status" value="1"/>
</dbReference>
<dbReference type="AlphaFoldDB" id="A0A520KRI0"/>
<dbReference type="CDD" id="cd10550">
    <property type="entry name" value="DMSOR_beta_like"/>
    <property type="match status" value="1"/>
</dbReference>
<dbReference type="GO" id="GO:0051539">
    <property type="term" value="F:4 iron, 4 sulfur cluster binding"/>
    <property type="evidence" value="ECO:0007669"/>
    <property type="project" value="UniProtKB-KW"/>
</dbReference>
<dbReference type="Pfam" id="PF13247">
    <property type="entry name" value="Fer4_11"/>
    <property type="match status" value="1"/>
</dbReference>
<protein>
    <submittedName>
        <fullName evidence="8">4Fe-4S dicluster domain-containing protein</fullName>
    </submittedName>
</protein>
<evidence type="ECO:0000256" key="2">
    <source>
        <dbReference type="ARBA" id="ARBA00022485"/>
    </source>
</evidence>
<organism evidence="8 9">
    <name type="scientific">Methanoliparum thermophilum</name>
    <dbReference type="NCBI Taxonomy" id="2491083"/>
    <lineage>
        <taxon>Archaea</taxon>
        <taxon>Methanobacteriati</taxon>
        <taxon>Methanobacteriota</taxon>
        <taxon>Candidatus Methanoliparia</taxon>
        <taxon>Candidatus Methanoliparales</taxon>
        <taxon>Candidatus Methanoliparaceae</taxon>
        <taxon>Candidatus Methanoliparum</taxon>
    </lineage>
</organism>
<evidence type="ECO:0000256" key="3">
    <source>
        <dbReference type="ARBA" id="ARBA00022723"/>
    </source>
</evidence>
<feature type="domain" description="4Fe-4S ferredoxin-type" evidence="7">
    <location>
        <begin position="74"/>
        <end position="103"/>
    </location>
</feature>
<evidence type="ECO:0000313" key="9">
    <source>
        <dbReference type="Proteomes" id="UP000317158"/>
    </source>
</evidence>
<dbReference type="EMBL" id="RXIF01000010">
    <property type="protein sequence ID" value="RZN64017.1"/>
    <property type="molecule type" value="Genomic_DNA"/>
</dbReference>
<dbReference type="Gene3D" id="3.30.70.20">
    <property type="match status" value="2"/>
</dbReference>